<feature type="disulfide bond" evidence="16">
    <location>
        <begin position="249"/>
        <end position="263"/>
    </location>
</feature>
<dbReference type="AlphaFoldDB" id="A0A8H7SG77"/>
<reference evidence="18 19" key="1">
    <citation type="submission" date="2020-12" db="EMBL/GenBank/DDBJ databases">
        <title>Metabolic potential, ecology and presence of endohyphal bacteria is reflected in genomic diversity of Mucoromycotina.</title>
        <authorList>
            <person name="Muszewska A."/>
            <person name="Okrasinska A."/>
            <person name="Steczkiewicz K."/>
            <person name="Drgas O."/>
            <person name="Orlowska M."/>
            <person name="Perlinska-Lenart U."/>
            <person name="Aleksandrzak-Piekarczyk T."/>
            <person name="Szatraj K."/>
            <person name="Zielenkiewicz U."/>
            <person name="Pilsyk S."/>
            <person name="Malc E."/>
            <person name="Mieczkowski P."/>
            <person name="Kruszewska J.S."/>
            <person name="Biernat P."/>
            <person name="Pawlowska J."/>
        </authorList>
    </citation>
    <scope>NUCLEOTIDE SEQUENCE [LARGE SCALE GENOMIC DNA]</scope>
    <source>
        <strain evidence="18 19">CBS 142.35</strain>
    </source>
</reference>
<dbReference type="PIRSF" id="PIRSF000894">
    <property type="entry name" value="Acid_phosphatase"/>
    <property type="match status" value="1"/>
</dbReference>
<dbReference type="GO" id="GO:0003993">
    <property type="term" value="F:acid phosphatase activity"/>
    <property type="evidence" value="ECO:0007669"/>
    <property type="project" value="TreeGrafter"/>
</dbReference>
<evidence type="ECO:0000256" key="1">
    <source>
        <dbReference type="ARBA" id="ARBA00004236"/>
    </source>
</evidence>
<dbReference type="Gene3D" id="3.40.50.1240">
    <property type="entry name" value="Phosphoglycerate mutase-like"/>
    <property type="match status" value="1"/>
</dbReference>
<dbReference type="Proteomes" id="UP000646827">
    <property type="component" value="Unassembled WGS sequence"/>
</dbReference>
<comment type="subcellular location">
    <subcellularLocation>
        <location evidence="1">Cell membrane</location>
    </subcellularLocation>
</comment>
<dbReference type="InterPro" id="IPR029033">
    <property type="entry name" value="His_PPase_superfam"/>
</dbReference>
<accession>A0A8H7SG77</accession>
<keyword evidence="6" id="KW-1003">Cell membrane</keyword>
<dbReference type="InterPro" id="IPR016274">
    <property type="entry name" value="Histidine_acid_Pase_euk"/>
</dbReference>
<dbReference type="EC" id="3.1.3.80" evidence="3"/>
<dbReference type="PANTHER" id="PTHR20963:SF8">
    <property type="entry name" value="MULTIPLE INOSITOL POLYPHOSPHATE PHOSPHATASE 1"/>
    <property type="match status" value="1"/>
</dbReference>
<dbReference type="GO" id="GO:0034417">
    <property type="term" value="F:bisphosphoglycerate 3-phosphatase activity"/>
    <property type="evidence" value="ECO:0007669"/>
    <property type="project" value="UniProtKB-EC"/>
</dbReference>
<evidence type="ECO:0000256" key="3">
    <source>
        <dbReference type="ARBA" id="ARBA00012976"/>
    </source>
</evidence>
<keyword evidence="9 17" id="KW-0472">Membrane</keyword>
<dbReference type="Pfam" id="PF00328">
    <property type="entry name" value="His_Phos_2"/>
    <property type="match status" value="1"/>
</dbReference>
<evidence type="ECO:0000256" key="14">
    <source>
        <dbReference type="ARBA" id="ARBA00043691"/>
    </source>
</evidence>
<keyword evidence="16" id="KW-1015">Disulfide bond</keyword>
<evidence type="ECO:0000256" key="7">
    <source>
        <dbReference type="ARBA" id="ARBA00022729"/>
    </source>
</evidence>
<keyword evidence="8" id="KW-0378">Hydrolase</keyword>
<keyword evidence="10" id="KW-0325">Glycoprotein</keyword>
<evidence type="ECO:0000256" key="9">
    <source>
        <dbReference type="ARBA" id="ARBA00023136"/>
    </source>
</evidence>
<comment type="catalytic activity">
    <reaction evidence="12">
        <text>1D-myo-inositol 1,2,5,6-tetrakisphosphate + H2O = 1D-myo-inositol 1,2,6-trisphosphate + phosphate</text>
        <dbReference type="Rhea" id="RHEA:77119"/>
        <dbReference type="ChEBI" id="CHEBI:15377"/>
        <dbReference type="ChEBI" id="CHEBI:43474"/>
        <dbReference type="ChEBI" id="CHEBI:195535"/>
        <dbReference type="ChEBI" id="CHEBI:195537"/>
        <dbReference type="EC" id="3.1.3.62"/>
    </reaction>
    <physiologicalReaction direction="left-to-right" evidence="12">
        <dbReference type="Rhea" id="RHEA:77120"/>
    </physiologicalReaction>
</comment>
<evidence type="ECO:0000256" key="10">
    <source>
        <dbReference type="ARBA" id="ARBA00023180"/>
    </source>
</evidence>
<dbReference type="EC" id="3.1.3.62" evidence="4"/>
<dbReference type="EMBL" id="JAEPRB010000005">
    <property type="protein sequence ID" value="KAG2227641.1"/>
    <property type="molecule type" value="Genomic_DNA"/>
</dbReference>
<dbReference type="InterPro" id="IPR033379">
    <property type="entry name" value="Acid_Pase_AS"/>
</dbReference>
<keyword evidence="17" id="KW-1133">Transmembrane helix</keyword>
<keyword evidence="7" id="KW-0732">Signal</keyword>
<evidence type="ECO:0000256" key="16">
    <source>
        <dbReference type="PIRSR" id="PIRSR000894-2"/>
    </source>
</evidence>
<evidence type="ECO:0000256" key="4">
    <source>
        <dbReference type="ARBA" id="ARBA00013040"/>
    </source>
</evidence>
<evidence type="ECO:0000256" key="2">
    <source>
        <dbReference type="ARBA" id="ARBA00008422"/>
    </source>
</evidence>
<comment type="catalytic activity">
    <reaction evidence="13">
        <text>1D-myo-inositol 1,2,4,5,6-pentakisphosphate + H2O = 1D-myo-inositol 1,2,5,6-tetrakisphosphate + phosphate</text>
        <dbReference type="Rhea" id="RHEA:77115"/>
        <dbReference type="ChEBI" id="CHEBI:15377"/>
        <dbReference type="ChEBI" id="CHEBI:43474"/>
        <dbReference type="ChEBI" id="CHEBI:57798"/>
        <dbReference type="ChEBI" id="CHEBI:195535"/>
        <dbReference type="EC" id="3.1.3.62"/>
    </reaction>
    <physiologicalReaction direction="left-to-right" evidence="13">
        <dbReference type="Rhea" id="RHEA:77116"/>
    </physiologicalReaction>
</comment>
<gene>
    <name evidence="18" type="ORF">INT45_004682</name>
</gene>
<organism evidence="18 19">
    <name type="scientific">Circinella minor</name>
    <dbReference type="NCBI Taxonomy" id="1195481"/>
    <lineage>
        <taxon>Eukaryota</taxon>
        <taxon>Fungi</taxon>
        <taxon>Fungi incertae sedis</taxon>
        <taxon>Mucoromycota</taxon>
        <taxon>Mucoromycotina</taxon>
        <taxon>Mucoromycetes</taxon>
        <taxon>Mucorales</taxon>
        <taxon>Lichtheimiaceae</taxon>
        <taxon>Circinella</taxon>
    </lineage>
</organism>
<keyword evidence="19" id="KW-1185">Reference proteome</keyword>
<comment type="similarity">
    <text evidence="2">Belongs to the histidine acid phosphatase family. MINPP1 subfamily.</text>
</comment>
<dbReference type="SUPFAM" id="SSF53254">
    <property type="entry name" value="Phosphoglycerate mutase-like"/>
    <property type="match status" value="1"/>
</dbReference>
<dbReference type="PANTHER" id="PTHR20963">
    <property type="entry name" value="MULTIPLE INOSITOL POLYPHOSPHATE PHOSPHATASE-RELATED"/>
    <property type="match status" value="1"/>
</dbReference>
<evidence type="ECO:0000256" key="6">
    <source>
        <dbReference type="ARBA" id="ARBA00022475"/>
    </source>
</evidence>
<evidence type="ECO:0000256" key="17">
    <source>
        <dbReference type="SAM" id="Phobius"/>
    </source>
</evidence>
<protein>
    <recommendedName>
        <fullName evidence="5">Multiple inositol polyphosphate phosphatase 1</fullName>
        <ecNumber evidence="4">3.1.3.62</ecNumber>
        <ecNumber evidence="3">3.1.3.80</ecNumber>
    </recommendedName>
    <alternativeName>
        <fullName evidence="11">2,3-bisphosphoglycerate 3-phosphatase</fullName>
    </alternativeName>
</protein>
<evidence type="ECO:0000256" key="11">
    <source>
        <dbReference type="ARBA" id="ARBA00031642"/>
    </source>
</evidence>
<evidence type="ECO:0000313" key="19">
    <source>
        <dbReference type="Proteomes" id="UP000646827"/>
    </source>
</evidence>
<sequence length="433" mass="49135">MYLSFSLSWFIVYLFSFTIIPVLFASAAYDYDWVSRHLGARSPYDQDTGSSSDPILKEYDIKQMQIVSRHGTRFPNAGDKKDMIRVATTLASSKNDTVAWAKDFNPNDYPNDKFDQLTDNGEEEVYQIGLRMGKKYSQLRSEVSQVEQVKNIASNYPRTIRSGNAFIKGFFKESTIGSDIPLTTIDAEQDTTVHLTSNCPQYEKEVGKSPKEQMNAYIDKAFPPNAERLKKDLGVDLSPRDVFATLLTCAYEASIYHRVDTFCSILSKEDYIMSEYAFDVKYTNKYSYPHEINSLMACDLVKEIATDLDNAYQEKEDAPLISFKHGHSMSVLPLAARLGIHKDDFFLTADASQEQIDNRMFRTSKDDTYGSNIMFQLLNKKGTKEKFVRVLLSEVPTVLPGCDEEVCPYETFKKAVAPLLQCNREEICNGGNS</sequence>
<dbReference type="OrthoDB" id="6509975at2759"/>
<evidence type="ECO:0000313" key="18">
    <source>
        <dbReference type="EMBL" id="KAG2227641.1"/>
    </source>
</evidence>
<feature type="transmembrane region" description="Helical" evidence="17">
    <location>
        <begin position="6"/>
        <end position="29"/>
    </location>
</feature>
<comment type="catalytic activity">
    <reaction evidence="14">
        <text>1D-myo-inositol hexakisphosphate + H2O = 1D-myo-inositol 1,2,4,5,6-pentakisphosphate + phosphate</text>
        <dbReference type="Rhea" id="RHEA:16989"/>
        <dbReference type="ChEBI" id="CHEBI:15377"/>
        <dbReference type="ChEBI" id="CHEBI:43474"/>
        <dbReference type="ChEBI" id="CHEBI:57798"/>
        <dbReference type="ChEBI" id="CHEBI:58130"/>
        <dbReference type="EC" id="3.1.3.62"/>
    </reaction>
    <physiologicalReaction direction="left-to-right" evidence="14">
        <dbReference type="Rhea" id="RHEA:16990"/>
    </physiologicalReaction>
</comment>
<evidence type="ECO:0000256" key="13">
    <source>
        <dbReference type="ARBA" id="ARBA00043671"/>
    </source>
</evidence>
<keyword evidence="17" id="KW-0812">Transmembrane</keyword>
<dbReference type="InterPro" id="IPR000560">
    <property type="entry name" value="His_Pase_clade-2"/>
</dbReference>
<evidence type="ECO:0000256" key="15">
    <source>
        <dbReference type="ARBA" id="ARBA00043832"/>
    </source>
</evidence>
<proteinExistence type="inferred from homology"/>
<name>A0A8H7SG77_9FUNG</name>
<evidence type="ECO:0000256" key="8">
    <source>
        <dbReference type="ARBA" id="ARBA00022801"/>
    </source>
</evidence>
<dbReference type="PROSITE" id="PS00616">
    <property type="entry name" value="HIS_ACID_PHOSPHAT_1"/>
    <property type="match status" value="1"/>
</dbReference>
<evidence type="ECO:0000256" key="5">
    <source>
        <dbReference type="ARBA" id="ARBA00018097"/>
    </source>
</evidence>
<dbReference type="CDD" id="cd07061">
    <property type="entry name" value="HP_HAP_like"/>
    <property type="match status" value="1"/>
</dbReference>
<comment type="caution">
    <text evidence="18">The sequence shown here is derived from an EMBL/GenBank/DDBJ whole genome shotgun (WGS) entry which is preliminary data.</text>
</comment>
<comment type="catalytic activity">
    <reaction evidence="15">
        <text>(2R)-2,3-bisphosphoglycerate + H2O = (2R)-2-phosphoglycerate + phosphate</text>
        <dbReference type="Rhea" id="RHEA:27381"/>
        <dbReference type="ChEBI" id="CHEBI:15377"/>
        <dbReference type="ChEBI" id="CHEBI:43474"/>
        <dbReference type="ChEBI" id="CHEBI:58248"/>
        <dbReference type="ChEBI" id="CHEBI:58289"/>
        <dbReference type="EC" id="3.1.3.80"/>
    </reaction>
    <physiologicalReaction direction="left-to-right" evidence="15">
        <dbReference type="Rhea" id="RHEA:27382"/>
    </physiologicalReaction>
</comment>
<evidence type="ECO:0000256" key="12">
    <source>
        <dbReference type="ARBA" id="ARBA00043668"/>
    </source>
</evidence>
<dbReference type="GO" id="GO:0005886">
    <property type="term" value="C:plasma membrane"/>
    <property type="evidence" value="ECO:0007669"/>
    <property type="project" value="UniProtKB-SubCell"/>
</dbReference>
<feature type="disulfide bond" evidence="16">
    <location>
        <begin position="402"/>
        <end position="407"/>
    </location>
</feature>